<dbReference type="PANTHER" id="PTHR43820">
    <property type="entry name" value="HIGH-AFFINITY BRANCHED-CHAIN AMINO ACID TRANSPORT ATP-BINDING PROTEIN LIVF"/>
    <property type="match status" value="1"/>
</dbReference>
<comment type="similarity">
    <text evidence="1">Belongs to the ABC transporter superfamily.</text>
</comment>
<dbReference type="InterPro" id="IPR003439">
    <property type="entry name" value="ABC_transporter-like_ATP-bd"/>
</dbReference>
<sequence length="240" mass="26828">MLSLRAVNQFYGSQHTLWNVDLDFPQGVCTGVVGLPGMGKTTLMNCIAGKVPVESGTIIWHEAGAPPRDLLSPAPEQRSGPGIGYVPQDRRIFSQLTIEENLHIAMRAMGRPDPQAKSEVYDLLPELYPLRQTRANALSPDDQYQLALANALVTRPRMLILDEPMHGAGHGFAHKLAQLLIRLNRELGMTVLLAEQRLSFIRRVAERFCMLYCGRNVAQGHVNELDDELIAHWMSLEARR</sequence>
<proteinExistence type="inferred from homology"/>
<comment type="caution">
    <text evidence="7">The sequence shown here is derived from an EMBL/GenBank/DDBJ whole genome shotgun (WGS) entry which is preliminary data.</text>
</comment>
<dbReference type="GO" id="GO:0015807">
    <property type="term" value="P:L-amino acid transport"/>
    <property type="evidence" value="ECO:0007669"/>
    <property type="project" value="TreeGrafter"/>
</dbReference>
<keyword evidence="5" id="KW-0029">Amino-acid transport</keyword>
<dbReference type="SUPFAM" id="SSF52540">
    <property type="entry name" value="P-loop containing nucleoside triphosphate hydrolases"/>
    <property type="match status" value="1"/>
</dbReference>
<dbReference type="InterPro" id="IPR027417">
    <property type="entry name" value="P-loop_NTPase"/>
</dbReference>
<evidence type="ECO:0000313" key="7">
    <source>
        <dbReference type="EMBL" id="KJN27671.1"/>
    </source>
</evidence>
<evidence type="ECO:0000256" key="1">
    <source>
        <dbReference type="ARBA" id="ARBA00005417"/>
    </source>
</evidence>
<dbReference type="SMART" id="SM00382">
    <property type="entry name" value="AAA"/>
    <property type="match status" value="1"/>
</dbReference>
<dbReference type="Gene3D" id="3.40.50.300">
    <property type="entry name" value="P-loop containing nucleotide triphosphate hydrolases"/>
    <property type="match status" value="1"/>
</dbReference>
<dbReference type="GO" id="GO:0015658">
    <property type="term" value="F:branched-chain amino acid transmembrane transporter activity"/>
    <property type="evidence" value="ECO:0007669"/>
    <property type="project" value="TreeGrafter"/>
</dbReference>
<keyword evidence="2" id="KW-0813">Transport</keyword>
<dbReference type="PROSITE" id="PS50893">
    <property type="entry name" value="ABC_TRANSPORTER_2"/>
    <property type="match status" value="1"/>
</dbReference>
<evidence type="ECO:0000256" key="4">
    <source>
        <dbReference type="ARBA" id="ARBA00022840"/>
    </source>
</evidence>
<dbReference type="GO" id="GO:0016887">
    <property type="term" value="F:ATP hydrolysis activity"/>
    <property type="evidence" value="ECO:0007669"/>
    <property type="project" value="InterPro"/>
</dbReference>
<accession>A0A0F1AZY4</accession>
<reference evidence="7 8" key="1">
    <citation type="submission" date="2015-03" db="EMBL/GenBank/DDBJ databases">
        <authorList>
            <person name="McCorrison J."/>
            <person name="Sanka R."/>
            <person name="Adams M."/>
            <person name="Brinkac L."/>
            <person name="Nierman W."/>
            <person name="Sutton G."/>
            <person name="Nelson K."/>
            <person name="Kiedrowski L."/>
            <person name="Guerrero D."/>
            <person name="Bonomo R."/>
        </authorList>
    </citation>
    <scope>NUCLEOTIDE SEQUENCE [LARGE SCALE GENOMIC DNA]</scope>
    <source>
        <strain evidence="7 8">35699</strain>
    </source>
</reference>
<evidence type="ECO:0000313" key="8">
    <source>
        <dbReference type="Proteomes" id="UP000033352"/>
    </source>
</evidence>
<dbReference type="OrthoDB" id="9776369at2"/>
<evidence type="ECO:0000256" key="2">
    <source>
        <dbReference type="ARBA" id="ARBA00022448"/>
    </source>
</evidence>
<dbReference type="AlphaFoldDB" id="A0A0F1AZY4"/>
<name>A0A0F1AZY4_9ENTR</name>
<evidence type="ECO:0000259" key="6">
    <source>
        <dbReference type="PROSITE" id="PS50893"/>
    </source>
</evidence>
<feature type="domain" description="ABC transporter" evidence="6">
    <location>
        <begin position="2"/>
        <end position="238"/>
    </location>
</feature>
<dbReference type="InterPro" id="IPR052156">
    <property type="entry name" value="BCAA_Transport_ATP-bd_LivF"/>
</dbReference>
<evidence type="ECO:0000256" key="5">
    <source>
        <dbReference type="ARBA" id="ARBA00022970"/>
    </source>
</evidence>
<gene>
    <name evidence="7" type="ORF">SS37_09945</name>
</gene>
<evidence type="ECO:0000256" key="3">
    <source>
        <dbReference type="ARBA" id="ARBA00022741"/>
    </source>
</evidence>
<dbReference type="InterPro" id="IPR003593">
    <property type="entry name" value="AAA+_ATPase"/>
</dbReference>
<dbReference type="GO" id="GO:0005524">
    <property type="term" value="F:ATP binding"/>
    <property type="evidence" value="ECO:0007669"/>
    <property type="project" value="UniProtKB-KW"/>
</dbReference>
<organism evidence="7 8">
    <name type="scientific">Enterobacter sichuanensis</name>
    <dbReference type="NCBI Taxonomy" id="2071710"/>
    <lineage>
        <taxon>Bacteria</taxon>
        <taxon>Pseudomonadati</taxon>
        <taxon>Pseudomonadota</taxon>
        <taxon>Gammaproteobacteria</taxon>
        <taxon>Enterobacterales</taxon>
        <taxon>Enterobacteriaceae</taxon>
        <taxon>Enterobacter</taxon>
        <taxon>Enterobacter cloacae complex</taxon>
    </lineage>
</organism>
<dbReference type="PATRIC" id="fig|1619248.3.peg.1060"/>
<dbReference type="EMBL" id="JZYX01000017">
    <property type="protein sequence ID" value="KJN27671.1"/>
    <property type="molecule type" value="Genomic_DNA"/>
</dbReference>
<protein>
    <submittedName>
        <fullName evidence="7">Branched-chain amino acid ABC transporter ATP-binding protein</fullName>
    </submittedName>
</protein>
<dbReference type="PANTHER" id="PTHR43820:SF5">
    <property type="entry name" value="HIGH-AFFINITY BRANCHED-CHAIN AMINO ACID TRANSPORT ATP-BINDING PROTEIN"/>
    <property type="match status" value="1"/>
</dbReference>
<dbReference type="Proteomes" id="UP000033352">
    <property type="component" value="Unassembled WGS sequence"/>
</dbReference>
<keyword evidence="4 7" id="KW-0067">ATP-binding</keyword>
<dbReference type="Pfam" id="PF00005">
    <property type="entry name" value="ABC_tran"/>
    <property type="match status" value="1"/>
</dbReference>
<keyword evidence="3" id="KW-0547">Nucleotide-binding</keyword>
<dbReference type="RefSeq" id="WP_045285442.1">
    <property type="nucleotide sequence ID" value="NZ_JZYX01000017.1"/>
</dbReference>